<feature type="compositionally biased region" description="Polar residues" evidence="1">
    <location>
        <begin position="64"/>
        <end position="92"/>
    </location>
</feature>
<accession>A0A060Y1W7</accession>
<feature type="region of interest" description="Disordered" evidence="1">
    <location>
        <begin position="325"/>
        <end position="389"/>
    </location>
</feature>
<dbReference type="InterPro" id="IPR011993">
    <property type="entry name" value="PH-like_dom_sf"/>
</dbReference>
<feature type="compositionally biased region" description="Pro residues" evidence="1">
    <location>
        <begin position="329"/>
        <end position="339"/>
    </location>
</feature>
<evidence type="ECO:0000313" key="4">
    <source>
        <dbReference type="Proteomes" id="UP000193380"/>
    </source>
</evidence>
<protein>
    <recommendedName>
        <fullName evidence="2">PH domain-containing protein</fullName>
    </recommendedName>
</protein>
<feature type="region of interest" description="Disordered" evidence="1">
    <location>
        <begin position="198"/>
        <end position="221"/>
    </location>
</feature>
<dbReference type="Proteomes" id="UP000193380">
    <property type="component" value="Unassembled WGS sequence"/>
</dbReference>
<feature type="region of interest" description="Disordered" evidence="1">
    <location>
        <begin position="56"/>
        <end position="151"/>
    </location>
</feature>
<feature type="domain" description="PH" evidence="2">
    <location>
        <begin position="1"/>
        <end position="46"/>
    </location>
</feature>
<reference evidence="3" key="1">
    <citation type="journal article" date="2014" name="Nat. Commun.">
        <title>The rainbow trout genome provides novel insights into evolution after whole-genome duplication in vertebrates.</title>
        <authorList>
            <person name="Berthelot C."/>
            <person name="Brunet F."/>
            <person name="Chalopin D."/>
            <person name="Juanchich A."/>
            <person name="Bernard M."/>
            <person name="Noel B."/>
            <person name="Bento P."/>
            <person name="Da Silva C."/>
            <person name="Labadie K."/>
            <person name="Alberti A."/>
            <person name="Aury J.M."/>
            <person name="Louis A."/>
            <person name="Dehais P."/>
            <person name="Bardou P."/>
            <person name="Montfort J."/>
            <person name="Klopp C."/>
            <person name="Cabau C."/>
            <person name="Gaspin C."/>
            <person name="Thorgaard G.H."/>
            <person name="Boussaha M."/>
            <person name="Quillet E."/>
            <person name="Guyomard R."/>
            <person name="Galiana D."/>
            <person name="Bobe J."/>
            <person name="Volff J.N."/>
            <person name="Genet C."/>
            <person name="Wincker P."/>
            <person name="Jaillon O."/>
            <person name="Roest Crollius H."/>
            <person name="Guiguen Y."/>
        </authorList>
    </citation>
    <scope>NUCLEOTIDE SEQUENCE [LARGE SCALE GENOMIC DNA]</scope>
</reference>
<dbReference type="AlphaFoldDB" id="A0A060Y1W7"/>
<sequence>MRSYIYNKNSVIGSQAEHGGMRTYFFSADTQEDMNGWIRAMNQAALMQSQGIKREAVTERPEMSVQQAVPQTNHVNNNNTSKSPSQSRSGSLQRPEREEPPEGEIRLSQGDEERYVLEAPRKLSHPATEVEVDRLSPDTLPGPSHPRNGQAHTVLATLPPEQNGNVVYKRGFVPRTATEKQVQRKTALAQVEHWVNVQKGDPKSNTPTTEYALPLPRRTPPLQPKAVEVKACQTLPKTPRLPSGGSSPSAPRNLPSDYKYAHDRLSHFRMSTDERMATKEGMVWQLYEWQQRQQFRHGSPTAPIYTGPDFLDTASFRVTVEMPRSISVPPSPCEVPPSVPTFKPLSPHRPHTPSDRVTVRPLDEVPPGESPTGSSSPRRVFSQLSKVGL</sequence>
<evidence type="ECO:0000256" key="1">
    <source>
        <dbReference type="SAM" id="MobiDB-lite"/>
    </source>
</evidence>
<organism evidence="3 4">
    <name type="scientific">Oncorhynchus mykiss</name>
    <name type="common">Rainbow trout</name>
    <name type="synonym">Salmo gairdneri</name>
    <dbReference type="NCBI Taxonomy" id="8022"/>
    <lineage>
        <taxon>Eukaryota</taxon>
        <taxon>Metazoa</taxon>
        <taxon>Chordata</taxon>
        <taxon>Craniata</taxon>
        <taxon>Vertebrata</taxon>
        <taxon>Euteleostomi</taxon>
        <taxon>Actinopterygii</taxon>
        <taxon>Neopterygii</taxon>
        <taxon>Teleostei</taxon>
        <taxon>Protacanthopterygii</taxon>
        <taxon>Salmoniformes</taxon>
        <taxon>Salmonidae</taxon>
        <taxon>Salmoninae</taxon>
        <taxon>Oncorhynchus</taxon>
    </lineage>
</organism>
<dbReference type="InterPro" id="IPR001849">
    <property type="entry name" value="PH_domain"/>
</dbReference>
<dbReference type="PROSITE" id="PS50003">
    <property type="entry name" value="PH_DOMAIN"/>
    <property type="match status" value="1"/>
</dbReference>
<dbReference type="SUPFAM" id="SSF50729">
    <property type="entry name" value="PH domain-like"/>
    <property type="match status" value="1"/>
</dbReference>
<feature type="compositionally biased region" description="Basic and acidic residues" evidence="1">
    <location>
        <begin position="94"/>
        <end position="121"/>
    </location>
</feature>
<dbReference type="PaxDb" id="8022-A0A060Y1W7"/>
<gene>
    <name evidence="3" type="ORF">GSONMT00014275001</name>
</gene>
<evidence type="ECO:0000313" key="3">
    <source>
        <dbReference type="EMBL" id="CDQ85706.1"/>
    </source>
</evidence>
<dbReference type="PANTHER" id="PTHR12752:SF4">
    <property type="entry name" value="PLECKSTRIN HOMOLOGY DOMAIN-CONTAINING FAMILY A MEMBER 7"/>
    <property type="match status" value="1"/>
</dbReference>
<evidence type="ECO:0000259" key="2">
    <source>
        <dbReference type="PROSITE" id="PS50003"/>
    </source>
</evidence>
<dbReference type="STRING" id="8022.A0A060Y1W7"/>
<name>A0A060Y1W7_ONCMY</name>
<feature type="compositionally biased region" description="Basic and acidic residues" evidence="1">
    <location>
        <begin position="352"/>
        <end position="363"/>
    </location>
</feature>
<dbReference type="EMBL" id="FR906917">
    <property type="protein sequence ID" value="CDQ85706.1"/>
    <property type="molecule type" value="Genomic_DNA"/>
</dbReference>
<dbReference type="Gene3D" id="2.30.29.30">
    <property type="entry name" value="Pleckstrin-homology domain (PH domain)/Phosphotyrosine-binding domain (PTB)"/>
    <property type="match status" value="1"/>
</dbReference>
<reference evidence="3" key="2">
    <citation type="submission" date="2014-03" db="EMBL/GenBank/DDBJ databases">
        <authorList>
            <person name="Genoscope - CEA"/>
        </authorList>
    </citation>
    <scope>NUCLEOTIDE SEQUENCE</scope>
</reference>
<proteinExistence type="predicted"/>
<dbReference type="PANTHER" id="PTHR12752">
    <property type="entry name" value="PHOSPHOINOSITOL 3-PHOSPHATE-BINDING PROTEIN"/>
    <property type="match status" value="1"/>
</dbReference>